<dbReference type="Pfam" id="PF00848">
    <property type="entry name" value="Ring_hydroxyl_A"/>
    <property type="match status" value="1"/>
</dbReference>
<dbReference type="Pfam" id="PF00355">
    <property type="entry name" value="Rieske"/>
    <property type="match status" value="1"/>
</dbReference>
<dbReference type="GO" id="GO:0016705">
    <property type="term" value="F:oxidoreductase activity, acting on paired donors, with incorporation or reduction of molecular oxygen"/>
    <property type="evidence" value="ECO:0007669"/>
    <property type="project" value="UniProtKB-ARBA"/>
</dbReference>
<evidence type="ECO:0000256" key="3">
    <source>
        <dbReference type="ARBA" id="ARBA00022723"/>
    </source>
</evidence>
<dbReference type="InterPro" id="IPR015879">
    <property type="entry name" value="Ring_hydroxy_dOase_asu_C_dom"/>
</dbReference>
<sequence>MTVLNELDVLVDWKNGLVAPAIHVDEEVYRTEAARVFGRSWLLVGHEQMVPTPGTYITNYMGEVPVIVSRDRRGEIHVLVNKCSHRGNQVCLFDRGKARGFACSYHGWSYGLDGTLNGIPVEDFAYREGVDKSQLGLEKVAKVANYGGLLFATFDAGAPELESWLGEDGRWWLDNLVLSQDLGGLELLPGFHRYHSPGNWKLAAENFFGDTYHVYTATHVAWIGVCVDYMKQGNLAPMIDYPSGTNSTHLNAATGVEPGRTPFGMGMLVMDQEVYKRDYAEAQRLGPEAVEWVEHRFHVRQKAFEGRADWPYGFMHAGMFPNAGLMGFISPLVGRHFLQFHPRGAQAHETWQWTMVEREAPQVVKEVAAQRVFQGQHPAGLIAPDDVENFERILEATVPDRNRTRPFHYGQQLGHETEGPAGYPGQVGPSPSEANQRAFYRHWLELMDRG</sequence>
<keyword evidence="5" id="KW-0408">Iron</keyword>
<evidence type="ECO:0000256" key="4">
    <source>
        <dbReference type="ARBA" id="ARBA00023002"/>
    </source>
</evidence>
<evidence type="ECO:0000256" key="7">
    <source>
        <dbReference type="SAM" id="MobiDB-lite"/>
    </source>
</evidence>
<dbReference type="PANTHER" id="PTHR43756:SF1">
    <property type="entry name" value="3-PHENYLPROPIONATE_CINNAMIC ACID DIOXYGENASE SUBUNIT ALPHA"/>
    <property type="match status" value="1"/>
</dbReference>
<dbReference type="SUPFAM" id="SSF50022">
    <property type="entry name" value="ISP domain"/>
    <property type="match status" value="1"/>
</dbReference>
<gene>
    <name evidence="9" type="ORF">SAMN05216207_104142</name>
</gene>
<keyword evidence="2" id="KW-0001">2Fe-2S</keyword>
<proteinExistence type="inferred from homology"/>
<dbReference type="GO" id="GO:0004497">
    <property type="term" value="F:monooxygenase activity"/>
    <property type="evidence" value="ECO:0007669"/>
    <property type="project" value="UniProtKB-ARBA"/>
</dbReference>
<keyword evidence="10" id="KW-1185">Reference proteome</keyword>
<dbReference type="Gene3D" id="3.90.380.10">
    <property type="entry name" value="Naphthalene 1,2-dioxygenase Alpha Subunit, Chain A, domain 1"/>
    <property type="match status" value="1"/>
</dbReference>
<dbReference type="PROSITE" id="PS51296">
    <property type="entry name" value="RIESKE"/>
    <property type="match status" value="1"/>
</dbReference>
<reference evidence="9 10" key="1">
    <citation type="submission" date="2016-10" db="EMBL/GenBank/DDBJ databases">
        <authorList>
            <person name="de Groot N.N."/>
        </authorList>
    </citation>
    <scope>NUCLEOTIDE SEQUENCE [LARGE SCALE GENOMIC DNA]</scope>
    <source>
        <strain evidence="9 10">CGMCC 4.1877</strain>
    </source>
</reference>
<dbReference type="STRING" id="260086.SAMN05216207_104142"/>
<name>A0A1I5FXG3_PSUAM</name>
<protein>
    <submittedName>
        <fullName evidence="9">Biphenyl 2,3-dioxygenase alpha subunit/dibenzofuran dioxygenase alpha subunit</fullName>
    </submittedName>
</protein>
<evidence type="ECO:0000256" key="5">
    <source>
        <dbReference type="ARBA" id="ARBA00023004"/>
    </source>
</evidence>
<dbReference type="GO" id="GO:0051213">
    <property type="term" value="F:dioxygenase activity"/>
    <property type="evidence" value="ECO:0007669"/>
    <property type="project" value="UniProtKB-KW"/>
</dbReference>
<keyword evidence="3" id="KW-0479">Metal-binding</keyword>
<evidence type="ECO:0000259" key="8">
    <source>
        <dbReference type="PROSITE" id="PS51296"/>
    </source>
</evidence>
<dbReference type="InterPro" id="IPR036922">
    <property type="entry name" value="Rieske_2Fe-2S_sf"/>
</dbReference>
<dbReference type="EMBL" id="FOUY01000041">
    <property type="protein sequence ID" value="SFO28518.1"/>
    <property type="molecule type" value="Genomic_DNA"/>
</dbReference>
<dbReference type="PANTHER" id="PTHR43756">
    <property type="entry name" value="CHOLINE MONOOXYGENASE, CHLOROPLASTIC"/>
    <property type="match status" value="1"/>
</dbReference>
<dbReference type="RefSeq" id="WP_177238741.1">
    <property type="nucleotide sequence ID" value="NZ_FOUY01000041.1"/>
</dbReference>
<dbReference type="Proteomes" id="UP000199614">
    <property type="component" value="Unassembled WGS sequence"/>
</dbReference>
<dbReference type="InterPro" id="IPR001663">
    <property type="entry name" value="Rng_hydr_dOase-A"/>
</dbReference>
<keyword evidence="9" id="KW-0223">Dioxygenase</keyword>
<evidence type="ECO:0000256" key="1">
    <source>
        <dbReference type="ARBA" id="ARBA00008751"/>
    </source>
</evidence>
<dbReference type="InterPro" id="IPR017941">
    <property type="entry name" value="Rieske_2Fe-2S"/>
</dbReference>
<accession>A0A1I5FXG3</accession>
<dbReference type="GO" id="GO:0051537">
    <property type="term" value="F:2 iron, 2 sulfur cluster binding"/>
    <property type="evidence" value="ECO:0007669"/>
    <property type="project" value="UniProtKB-KW"/>
</dbReference>
<feature type="domain" description="Rieske" evidence="8">
    <location>
        <begin position="41"/>
        <end position="152"/>
    </location>
</feature>
<evidence type="ECO:0000313" key="10">
    <source>
        <dbReference type="Proteomes" id="UP000199614"/>
    </source>
</evidence>
<keyword evidence="6" id="KW-0411">Iron-sulfur</keyword>
<feature type="region of interest" description="Disordered" evidence="7">
    <location>
        <begin position="404"/>
        <end position="432"/>
    </location>
</feature>
<organism evidence="9 10">
    <name type="scientific">Pseudonocardia ammonioxydans</name>
    <dbReference type="NCBI Taxonomy" id="260086"/>
    <lineage>
        <taxon>Bacteria</taxon>
        <taxon>Bacillati</taxon>
        <taxon>Actinomycetota</taxon>
        <taxon>Actinomycetes</taxon>
        <taxon>Pseudonocardiales</taxon>
        <taxon>Pseudonocardiaceae</taxon>
        <taxon>Pseudonocardia</taxon>
    </lineage>
</organism>
<evidence type="ECO:0000256" key="6">
    <source>
        <dbReference type="ARBA" id="ARBA00023014"/>
    </source>
</evidence>
<dbReference type="Gene3D" id="2.102.10.10">
    <property type="entry name" value="Rieske [2Fe-2S] iron-sulphur domain"/>
    <property type="match status" value="1"/>
</dbReference>
<dbReference type="PRINTS" id="PR00090">
    <property type="entry name" value="RNGDIOXGNASE"/>
</dbReference>
<dbReference type="AlphaFoldDB" id="A0A1I5FXG3"/>
<comment type="similarity">
    <text evidence="1">Belongs to the bacterial ring-hydroxylating dioxygenase alpha subunit family.</text>
</comment>
<evidence type="ECO:0000256" key="2">
    <source>
        <dbReference type="ARBA" id="ARBA00022714"/>
    </source>
</evidence>
<keyword evidence="4" id="KW-0560">Oxidoreductase</keyword>
<dbReference type="GO" id="GO:0005506">
    <property type="term" value="F:iron ion binding"/>
    <property type="evidence" value="ECO:0007669"/>
    <property type="project" value="InterPro"/>
</dbReference>
<evidence type="ECO:0000313" key="9">
    <source>
        <dbReference type="EMBL" id="SFO28518.1"/>
    </source>
</evidence>
<dbReference type="SUPFAM" id="SSF55961">
    <property type="entry name" value="Bet v1-like"/>
    <property type="match status" value="1"/>
</dbReference>